<keyword evidence="2" id="KW-0012">Acyltransferase</keyword>
<keyword evidence="3" id="KW-1185">Reference proteome</keyword>
<dbReference type="NCBIfam" id="TIGR03725">
    <property type="entry name" value="T6A_YeaZ"/>
    <property type="match status" value="1"/>
</dbReference>
<dbReference type="EMBL" id="JAIHOM010000165">
    <property type="protein sequence ID" value="MCW6038711.1"/>
    <property type="molecule type" value="Genomic_DNA"/>
</dbReference>
<sequence>MSSISSEVGYGLALHTCGSELGLAIASVAESAPIRCQVWDLGRELSSHLHDYLQSFLPPQTWSDLTFLAVAIGPGSFTSTRIGVVTARTLAQQLNLPLFPVSSLGASAWDIRGQVHPHTPIAVQQVARREQYFVAVYQPLPSGLETILADVAMTDPQWQETRAQLPHPHHLLEITEPSGKSVSSVFHLARLAYNQGKRPHWSATLPFYGQHPVER</sequence>
<comment type="caution">
    <text evidence="2">The sequence shown here is derived from an EMBL/GenBank/DDBJ whole genome shotgun (WGS) entry which is preliminary data.</text>
</comment>
<feature type="domain" description="Gcp-like" evidence="1">
    <location>
        <begin position="61"/>
        <end position="150"/>
    </location>
</feature>
<dbReference type="SUPFAM" id="SSF53067">
    <property type="entry name" value="Actin-like ATPase domain"/>
    <property type="match status" value="1"/>
</dbReference>
<gene>
    <name evidence="2" type="primary">tsaB</name>
    <name evidence="2" type="ORF">K4A83_20900</name>
</gene>
<name>A0ABT3LB43_9CYAN</name>
<organism evidence="2 3">
    <name type="scientific">Spirulina subsalsa FACHB-351</name>
    <dbReference type="NCBI Taxonomy" id="234711"/>
    <lineage>
        <taxon>Bacteria</taxon>
        <taxon>Bacillati</taxon>
        <taxon>Cyanobacteriota</taxon>
        <taxon>Cyanophyceae</taxon>
        <taxon>Spirulinales</taxon>
        <taxon>Spirulinaceae</taxon>
        <taxon>Spirulina</taxon>
    </lineage>
</organism>
<evidence type="ECO:0000313" key="2">
    <source>
        <dbReference type="EMBL" id="MCW6038711.1"/>
    </source>
</evidence>
<dbReference type="InterPro" id="IPR022496">
    <property type="entry name" value="T6A_TsaB"/>
</dbReference>
<dbReference type="EC" id="2.3.1.234" evidence="2"/>
<reference evidence="2 3" key="1">
    <citation type="submission" date="2021-08" db="EMBL/GenBank/DDBJ databases">
        <title>Draft genome sequence of Spirulina subsalsa with high tolerance to salinity and hype-accumulation of phycocyanin.</title>
        <authorList>
            <person name="Pei H."/>
            <person name="Jiang L."/>
        </authorList>
    </citation>
    <scope>NUCLEOTIDE SEQUENCE [LARGE SCALE GENOMIC DNA]</scope>
    <source>
        <strain evidence="2 3">FACHB-351</strain>
    </source>
</reference>
<dbReference type="GO" id="GO:0061711">
    <property type="term" value="F:tRNA N(6)-L-threonylcarbamoyladenine synthase activity"/>
    <property type="evidence" value="ECO:0007669"/>
    <property type="project" value="UniProtKB-EC"/>
</dbReference>
<dbReference type="InterPro" id="IPR000905">
    <property type="entry name" value="Gcp-like_dom"/>
</dbReference>
<dbReference type="RefSeq" id="WP_265266632.1">
    <property type="nucleotide sequence ID" value="NZ_JAIHOM010000165.1"/>
</dbReference>
<dbReference type="Pfam" id="PF00814">
    <property type="entry name" value="TsaD"/>
    <property type="match status" value="1"/>
</dbReference>
<dbReference type="InterPro" id="IPR043129">
    <property type="entry name" value="ATPase_NBD"/>
</dbReference>
<proteinExistence type="predicted"/>
<protein>
    <submittedName>
        <fullName evidence="2">tRNA (Adenosine(37)-N6)-threonylcarbamoyltransferase complex dimerization subunit type 1 TsaB</fullName>
        <ecNumber evidence="2">2.3.1.234</ecNumber>
    </submittedName>
</protein>
<accession>A0ABT3LB43</accession>
<evidence type="ECO:0000313" key="3">
    <source>
        <dbReference type="Proteomes" id="UP001526426"/>
    </source>
</evidence>
<dbReference type="Proteomes" id="UP001526426">
    <property type="component" value="Unassembled WGS sequence"/>
</dbReference>
<dbReference type="Gene3D" id="3.30.420.40">
    <property type="match status" value="2"/>
</dbReference>
<keyword evidence="2" id="KW-0808">Transferase</keyword>
<evidence type="ECO:0000259" key="1">
    <source>
        <dbReference type="Pfam" id="PF00814"/>
    </source>
</evidence>